<dbReference type="RefSeq" id="WP_184232580.1">
    <property type="nucleotide sequence ID" value="NZ_JACHMJ010000001.1"/>
</dbReference>
<dbReference type="Proteomes" id="UP000536685">
    <property type="component" value="Unassembled WGS sequence"/>
</dbReference>
<keyword evidence="3 6" id="KW-0812">Transmembrane</keyword>
<dbReference type="Pfam" id="PF01292">
    <property type="entry name" value="Ni_hydr_CYTB"/>
    <property type="match status" value="1"/>
</dbReference>
<dbReference type="Gene3D" id="1.20.950.20">
    <property type="entry name" value="Transmembrane di-heme cytochromes, Chain C"/>
    <property type="match status" value="1"/>
</dbReference>
<evidence type="ECO:0000256" key="2">
    <source>
        <dbReference type="ARBA" id="ARBA00022475"/>
    </source>
</evidence>
<name>A0A841AJV4_9MICO</name>
<keyword evidence="4 6" id="KW-1133">Transmembrane helix</keyword>
<keyword evidence="2" id="KW-1003">Cell membrane</keyword>
<dbReference type="AlphaFoldDB" id="A0A841AJV4"/>
<sequence length="316" mass="34972">MNTSAPETTAPRRAPRLVWVIVASVVAAVVIVVLARWIRELPATQDFIADFHGTSALPDGAPVGLPAWLGWQHGLNTFFLIFIVRSGLQLHSKKRPSAFWTRDNTRFVKTKSAPRRLSIDLWLHICVDTLWVVNGVVYIVVLFATGQWVRVVPTNWDIVPNAISAGLQYASLDWPSENGWVNYNALQVISYFVVIFIAGPVAVITGLRMSPGWPQKDTLFNRVVNEKRARTVHYATLIFFLIFTAVHVFLVLTTGAIDNLNHMYAARNDGGWLGFWIFVASTGAMVGAVFALTPAVLRAIAGKFGAIRVMPAPPKK</sequence>
<comment type="subcellular location">
    <subcellularLocation>
        <location evidence="1">Cell membrane</location>
        <topology evidence="1">Multi-pass membrane protein</topology>
    </subcellularLocation>
</comment>
<dbReference type="EMBL" id="JACHMJ010000001">
    <property type="protein sequence ID" value="MBB5841745.1"/>
    <property type="molecule type" value="Genomic_DNA"/>
</dbReference>
<evidence type="ECO:0000256" key="6">
    <source>
        <dbReference type="SAM" id="Phobius"/>
    </source>
</evidence>
<keyword evidence="5 6" id="KW-0472">Membrane</keyword>
<accession>A0A841AJV4</accession>
<comment type="caution">
    <text evidence="8">The sequence shown here is derived from an EMBL/GenBank/DDBJ whole genome shotgun (WGS) entry which is preliminary data.</text>
</comment>
<dbReference type="GO" id="GO:0005886">
    <property type="term" value="C:plasma membrane"/>
    <property type="evidence" value="ECO:0007669"/>
    <property type="project" value="UniProtKB-SubCell"/>
</dbReference>
<evidence type="ECO:0000313" key="8">
    <source>
        <dbReference type="EMBL" id="MBB5841745.1"/>
    </source>
</evidence>
<dbReference type="InterPro" id="IPR016174">
    <property type="entry name" value="Di-haem_cyt_TM"/>
</dbReference>
<dbReference type="SUPFAM" id="SSF81342">
    <property type="entry name" value="Transmembrane di-heme cytochromes"/>
    <property type="match status" value="1"/>
</dbReference>
<feature type="domain" description="Cytochrome b561 bacterial/Ni-hydrogenase" evidence="7">
    <location>
        <begin position="71"/>
        <end position="263"/>
    </location>
</feature>
<gene>
    <name evidence="8" type="ORF">HD599_000068</name>
</gene>
<organism evidence="8 9">
    <name type="scientific">Conyzicola lurida</name>
    <dbReference type="NCBI Taxonomy" id="1172621"/>
    <lineage>
        <taxon>Bacteria</taxon>
        <taxon>Bacillati</taxon>
        <taxon>Actinomycetota</taxon>
        <taxon>Actinomycetes</taxon>
        <taxon>Micrococcales</taxon>
        <taxon>Microbacteriaceae</taxon>
        <taxon>Conyzicola</taxon>
    </lineage>
</organism>
<proteinExistence type="predicted"/>
<evidence type="ECO:0000256" key="5">
    <source>
        <dbReference type="ARBA" id="ARBA00023136"/>
    </source>
</evidence>
<evidence type="ECO:0000313" key="9">
    <source>
        <dbReference type="Proteomes" id="UP000536685"/>
    </source>
</evidence>
<feature type="transmembrane region" description="Helical" evidence="6">
    <location>
        <begin position="272"/>
        <end position="300"/>
    </location>
</feature>
<feature type="transmembrane region" description="Helical" evidence="6">
    <location>
        <begin position="17"/>
        <end position="38"/>
    </location>
</feature>
<dbReference type="GO" id="GO:0009055">
    <property type="term" value="F:electron transfer activity"/>
    <property type="evidence" value="ECO:0007669"/>
    <property type="project" value="InterPro"/>
</dbReference>
<evidence type="ECO:0000256" key="1">
    <source>
        <dbReference type="ARBA" id="ARBA00004651"/>
    </source>
</evidence>
<reference evidence="8 9" key="1">
    <citation type="submission" date="2020-08" db="EMBL/GenBank/DDBJ databases">
        <title>Sequencing the genomes of 1000 actinobacteria strains.</title>
        <authorList>
            <person name="Klenk H.-P."/>
        </authorList>
    </citation>
    <scope>NUCLEOTIDE SEQUENCE [LARGE SCALE GENOMIC DNA]</scope>
    <source>
        <strain evidence="8 9">DSM 105784</strain>
    </source>
</reference>
<feature type="transmembrane region" description="Helical" evidence="6">
    <location>
        <begin position="121"/>
        <end position="144"/>
    </location>
</feature>
<evidence type="ECO:0000259" key="7">
    <source>
        <dbReference type="Pfam" id="PF01292"/>
    </source>
</evidence>
<evidence type="ECO:0000256" key="4">
    <source>
        <dbReference type="ARBA" id="ARBA00022989"/>
    </source>
</evidence>
<dbReference type="InterPro" id="IPR011577">
    <property type="entry name" value="Cyt_b561_bac/Ni-Hgenase"/>
</dbReference>
<evidence type="ECO:0000256" key="3">
    <source>
        <dbReference type="ARBA" id="ARBA00022692"/>
    </source>
</evidence>
<feature type="transmembrane region" description="Helical" evidence="6">
    <location>
        <begin position="231"/>
        <end position="252"/>
    </location>
</feature>
<feature type="transmembrane region" description="Helical" evidence="6">
    <location>
        <begin position="68"/>
        <end position="88"/>
    </location>
</feature>
<dbReference type="GO" id="GO:0022904">
    <property type="term" value="P:respiratory electron transport chain"/>
    <property type="evidence" value="ECO:0007669"/>
    <property type="project" value="InterPro"/>
</dbReference>
<keyword evidence="9" id="KW-1185">Reference proteome</keyword>
<feature type="transmembrane region" description="Helical" evidence="6">
    <location>
        <begin position="188"/>
        <end position="210"/>
    </location>
</feature>
<protein>
    <submittedName>
        <fullName evidence="8">Thiosulfate reductase cytochrome b subunit</fullName>
    </submittedName>
</protein>